<reference evidence="2 3" key="1">
    <citation type="submission" date="2017-09" db="EMBL/GenBank/DDBJ databases">
        <authorList>
            <person name="Girard L."/>
            <person name="Lami R."/>
            <person name="Suzuki M."/>
            <person name="Baudart J."/>
        </authorList>
    </citation>
    <scope>NUCLEOTIDE SEQUENCE [LARGE SCALE GENOMIC DNA]</scope>
    <source>
        <strain evidence="2 3">17LN0615E</strain>
    </source>
</reference>
<feature type="transmembrane region" description="Helical" evidence="1">
    <location>
        <begin position="15"/>
        <end position="42"/>
    </location>
</feature>
<organism evidence="2 3">
    <name type="scientific">Vibrio mediterranei</name>
    <dbReference type="NCBI Taxonomy" id="689"/>
    <lineage>
        <taxon>Bacteria</taxon>
        <taxon>Pseudomonadati</taxon>
        <taxon>Pseudomonadota</taxon>
        <taxon>Gammaproteobacteria</taxon>
        <taxon>Vibrionales</taxon>
        <taxon>Vibrionaceae</taxon>
        <taxon>Vibrio</taxon>
    </lineage>
</organism>
<evidence type="ECO:0000313" key="2">
    <source>
        <dbReference type="EMBL" id="PRQ65385.1"/>
    </source>
</evidence>
<comment type="caution">
    <text evidence="2">The sequence shown here is derived from an EMBL/GenBank/DDBJ whole genome shotgun (WGS) entry which is preliminary data.</text>
</comment>
<keyword evidence="1" id="KW-1133">Transmembrane helix</keyword>
<reference evidence="2 3" key="2">
    <citation type="submission" date="2018-03" db="EMBL/GenBank/DDBJ databases">
        <title>Genetic Diversity and Phenotypic Plasticity of AHL Mediated Quorum Sensing in Environmental Strains of Vibrio mediterranei.</title>
        <authorList>
            <person name="Lantoine F."/>
            <person name="Vouve F."/>
        </authorList>
    </citation>
    <scope>NUCLEOTIDE SEQUENCE [LARGE SCALE GENOMIC DNA]</scope>
    <source>
        <strain evidence="2 3">17LN0615E</strain>
    </source>
</reference>
<keyword evidence="1" id="KW-0472">Membrane</keyword>
<protein>
    <submittedName>
        <fullName evidence="2">Type IV conjugative transfer system protein TraE</fullName>
    </submittedName>
</protein>
<dbReference type="RefSeq" id="WP_038231258.1">
    <property type="nucleotide sequence ID" value="NZ_NWTN01000022.1"/>
</dbReference>
<name>A0ABX5D7C8_9VIBR</name>
<sequence length="189" mass="20868">MDATFKKDTLALSKLLNMILVFALLAMIVVSVILGVGLTFAIQQKSRTLVPPTISKSFTVSDSHVDGAYLSMMADYFLYLKLNVTPANVSRQYGKLLDYVPPKQWPQIQPLLAKEAQTIQDGNIASHFDPLPEGTEVSVERLQVKQRGHVTKSVGDRTLPTEAITYLVQMGYDNGVIELIGITKETTVK</sequence>
<gene>
    <name evidence="2" type="primary">traE</name>
    <name evidence="2" type="ORF">COR51_22435</name>
</gene>
<proteinExistence type="predicted"/>
<evidence type="ECO:0000313" key="3">
    <source>
        <dbReference type="Proteomes" id="UP000238163"/>
    </source>
</evidence>
<dbReference type="Proteomes" id="UP000238163">
    <property type="component" value="Unassembled WGS sequence"/>
</dbReference>
<dbReference type="EMBL" id="NWTN01000022">
    <property type="protein sequence ID" value="PRQ65385.1"/>
    <property type="molecule type" value="Genomic_DNA"/>
</dbReference>
<dbReference type="InterPro" id="IPR007973">
    <property type="entry name" value="Pilus_assembly_TraE"/>
</dbReference>
<accession>A0ABX5D7C8</accession>
<dbReference type="NCBIfam" id="TIGR02761">
    <property type="entry name" value="TraE_TIGR"/>
    <property type="match status" value="1"/>
</dbReference>
<keyword evidence="3" id="KW-1185">Reference proteome</keyword>
<evidence type="ECO:0000256" key="1">
    <source>
        <dbReference type="SAM" id="Phobius"/>
    </source>
</evidence>
<keyword evidence="1" id="KW-0812">Transmembrane</keyword>
<dbReference type="Pfam" id="PF05309">
    <property type="entry name" value="TraE"/>
    <property type="match status" value="1"/>
</dbReference>